<keyword evidence="7 10" id="KW-0067">ATP-binding</keyword>
<dbReference type="Gene3D" id="3.30.1330.10">
    <property type="entry name" value="PurM-like, N-terminal domain"/>
    <property type="match status" value="2"/>
</dbReference>
<dbReference type="SUPFAM" id="SSF55326">
    <property type="entry name" value="PurM N-terminal domain-like"/>
    <property type="match status" value="2"/>
</dbReference>
<keyword evidence="3 10" id="KW-0436">Ligase</keyword>
<comment type="subcellular location">
    <subcellularLocation>
        <location evidence="10">Cytoplasm</location>
    </subcellularLocation>
</comment>
<dbReference type="Pfam" id="PF18076">
    <property type="entry name" value="FGAR-AT_N"/>
    <property type="match status" value="1"/>
</dbReference>
<keyword evidence="6 10" id="KW-0658">Purine biosynthesis</keyword>
<feature type="binding site" evidence="10">
    <location>
        <position position="668"/>
    </location>
    <ligand>
        <name>Mg(2+)</name>
        <dbReference type="ChEBI" id="CHEBI:18420"/>
    </ligand>
</feature>
<evidence type="ECO:0000256" key="9">
    <source>
        <dbReference type="ARBA" id="ARBA00022962"/>
    </source>
</evidence>
<keyword evidence="8 10" id="KW-0460">Magnesium</keyword>
<gene>
    <name evidence="10" type="primary">purL</name>
    <name evidence="15" type="ORF">SAMN05660918_0106</name>
</gene>
<accession>A0A1H6Y255</accession>
<dbReference type="SUPFAM" id="SSF82697">
    <property type="entry name" value="PurS-like"/>
    <property type="match status" value="1"/>
</dbReference>
<dbReference type="NCBIfam" id="NF003672">
    <property type="entry name" value="PRK05297.1"/>
    <property type="match status" value="1"/>
</dbReference>
<dbReference type="SUPFAM" id="SSF56042">
    <property type="entry name" value="PurM C-terminal domain-like"/>
    <property type="match status" value="2"/>
</dbReference>
<dbReference type="SUPFAM" id="SSF109736">
    <property type="entry name" value="FGAM synthase PurL, linker domain"/>
    <property type="match status" value="1"/>
</dbReference>
<feature type="binding site" evidence="10">
    <location>
        <position position="826"/>
    </location>
    <ligand>
        <name>Mg(2+)</name>
        <dbReference type="ChEBI" id="CHEBI:18420"/>
    </ligand>
</feature>
<dbReference type="HAMAP" id="MF_00419">
    <property type="entry name" value="PurL_1"/>
    <property type="match status" value="1"/>
</dbReference>
<dbReference type="Proteomes" id="UP000199702">
    <property type="component" value="Unassembled WGS sequence"/>
</dbReference>
<dbReference type="UniPathway" id="UPA00074">
    <property type="reaction ID" value="UER00128"/>
</dbReference>
<dbReference type="Gene3D" id="1.10.8.750">
    <property type="entry name" value="Phosphoribosylformylglycinamidine synthase, linker domain"/>
    <property type="match status" value="1"/>
</dbReference>
<dbReference type="OrthoDB" id="9804441at2"/>
<evidence type="ECO:0000256" key="5">
    <source>
        <dbReference type="ARBA" id="ARBA00022741"/>
    </source>
</evidence>
<proteinExistence type="inferred from homology"/>
<dbReference type="InterPro" id="IPR010073">
    <property type="entry name" value="PurL_large"/>
</dbReference>
<dbReference type="InterPro" id="IPR041609">
    <property type="entry name" value="PurL_linker"/>
</dbReference>
<evidence type="ECO:0000256" key="6">
    <source>
        <dbReference type="ARBA" id="ARBA00022755"/>
    </source>
</evidence>
<feature type="domain" description="FGAR-AT PurM N-terminal-like" evidence="14">
    <location>
        <begin position="595"/>
        <end position="747"/>
    </location>
</feature>
<keyword evidence="10" id="KW-0963">Cytoplasm</keyword>
<dbReference type="PROSITE" id="PS51273">
    <property type="entry name" value="GATASE_TYPE_1"/>
    <property type="match status" value="1"/>
</dbReference>
<feature type="domain" description="PurM-like C-terminal" evidence="11">
    <location>
        <begin position="380"/>
        <end position="534"/>
    </location>
</feature>
<evidence type="ECO:0000259" key="13">
    <source>
        <dbReference type="Pfam" id="PF18076"/>
    </source>
</evidence>
<dbReference type="Gene3D" id="3.90.650.10">
    <property type="entry name" value="PurM-like C-terminal domain"/>
    <property type="match status" value="2"/>
</dbReference>
<feature type="domain" description="Phosphoribosylformylglycinamidine synthase N-terminal" evidence="13">
    <location>
        <begin position="11"/>
        <end position="105"/>
    </location>
</feature>
<keyword evidence="5 10" id="KW-0547">Nucleotide-binding</keyword>
<evidence type="ECO:0000259" key="14">
    <source>
        <dbReference type="Pfam" id="PF22689"/>
    </source>
</evidence>
<evidence type="ECO:0000259" key="12">
    <source>
        <dbReference type="Pfam" id="PF18072"/>
    </source>
</evidence>
<feature type="active site" description="Nucleophile" evidence="10">
    <location>
        <position position="1067"/>
    </location>
</feature>
<sequence>MIFFFGNQSNTVFAVQTQSEISSENIQKLNWLFGETQQIDSKTISQNFVGPRAAMVTPWSTNAVEITQNMGISGIIRIEEFEKVTADFTDFDPMLLQKYTELHQDIFTINIQPEAILEIDDIDAYNKQEGLALSLEEVEYLDNLATKLGRKLTDSEIFAFSQANSEHCRHKIFNGTFVVDGEEKPTSLFKLIKKTSQENPNDIVSAYKDNVAFVKGPKVTQFAPKSADKPDFYEEKEFDSVLSLKAETHNFPTTVEPFNGAATGSGGEIRDRLAGGQGSLPLAGTAVYMTSYSRLNNNRKYEEAMAERPWLYQTPMDILIKASNGASDFGNKFGQPLITGSVLTFEHNEENRKLGYDKVIMQAGGIGYGKLDQAIKKKPQEGDKIVILGGENYRIGMGGAAVSSADTGAFGSGIELNAIQRSNPEMQKRAANAIRGLVESDNNPIVSIHDHGAGGHLNCLSELVEETGGLIDLDKLPVGDPTLSAKEIIGNESQERMGLVIGGKDMDILQKIADRERSPMYEVGEVTSDHRFTFESKSTGLKPMDYALEDFFGSSPKTIMTDSTIARNYSNSEYNSKEIPTYLEQVLQLEAVACKDWLTNKVDRCVGGKVAKQQCAGPLQLPLNNVGVMALDFKGKEGIATSIGHAPISALIDPVAGSRNAIAESLSNLVWAPLKDGLDSVSLSANWMWACKNEGEDARLYEAVQGCSDFAIELGINIPTGKDSLSMKQKYPNDEVIAPGTVIISAAGNCSNITKVVEPVLQHNGGNIYYINLSQDTFKLGGSSFNQTQNKVGNGTPTITNAAFFKKAFNTLQDLIKERKIKAGHDIGSGGLITTLLEMCFADVNLGANFNLTAINEHDSTKLLFSENIAVVFQADAEVEATFKANGVEIFNIGTVTNSDTVSITNYDDTFNLSVSKYRKAWFETSYLLDQKQSKNGKALERFENFANQPLDFTFPSHFDGKLAPTSATNRPKAAIIREKGSNSEREMANAMYLAGFDVKDVHMTDLISGRETLEDIQFIGAVGGFSNSDVLGSAKGWAGAFLYNEKANTALKNFFKREDTLSVGICNGCQLMMELELVNPEHEVHGKMKHNDSHKHESGFTSVKVQKNNSVMLSSLEGATLGVWISHGEGKFNLPLSEENYNIVAKYGYEGYPANPNGSDYNTAMMCDATGRHLVTMPHIERSTFPWNWANYPERGQKDEVTPWLEAFVNARKWIENK</sequence>
<feature type="binding site" evidence="10">
    <location>
        <position position="664"/>
    </location>
    <ligand>
        <name>Mg(2+)</name>
        <dbReference type="ChEBI" id="CHEBI:18420"/>
    </ligand>
</feature>
<dbReference type="Pfam" id="PF13507">
    <property type="entry name" value="GATase_5"/>
    <property type="match status" value="1"/>
</dbReference>
<name>A0A1H6Y255_9FLAO</name>
<evidence type="ECO:0000256" key="1">
    <source>
        <dbReference type="ARBA" id="ARBA00004920"/>
    </source>
</evidence>
<keyword evidence="9 10" id="KW-0315">Glutamine amidotransferase</keyword>
<dbReference type="InterPro" id="IPR029062">
    <property type="entry name" value="Class_I_gatase-like"/>
</dbReference>
<evidence type="ECO:0000256" key="4">
    <source>
        <dbReference type="ARBA" id="ARBA00022723"/>
    </source>
</evidence>
<evidence type="ECO:0000256" key="2">
    <source>
        <dbReference type="ARBA" id="ARBA00008608"/>
    </source>
</evidence>
<dbReference type="FunFam" id="3.40.50.880:FF:000055">
    <property type="entry name" value="Phosphoribosylformylglycinamidine synthase"/>
    <property type="match status" value="1"/>
</dbReference>
<dbReference type="SUPFAM" id="SSF52317">
    <property type="entry name" value="Class I glutamine amidotransferase-like"/>
    <property type="match status" value="1"/>
</dbReference>
<dbReference type="GO" id="GO:0004642">
    <property type="term" value="F:phosphoribosylformylglycinamidine synthase activity"/>
    <property type="evidence" value="ECO:0007669"/>
    <property type="project" value="UniProtKB-UniRule"/>
</dbReference>
<evidence type="ECO:0000313" key="15">
    <source>
        <dbReference type="EMBL" id="SEJ35341.1"/>
    </source>
</evidence>
<feature type="binding site" evidence="10">
    <location>
        <begin position="260"/>
        <end position="271"/>
    </location>
    <ligand>
        <name>ATP</name>
        <dbReference type="ChEBI" id="CHEBI:30616"/>
    </ligand>
</feature>
<dbReference type="EC" id="6.3.5.3" evidence="10"/>
<dbReference type="CDD" id="cd02204">
    <property type="entry name" value="PurL_repeat2"/>
    <property type="match status" value="1"/>
</dbReference>
<dbReference type="STRING" id="402734.SAMN05660918_0106"/>
<comment type="catalytic activity">
    <reaction evidence="10">
        <text>N(2)-formyl-N(1)-(5-phospho-beta-D-ribosyl)glycinamide + L-glutamine + ATP + H2O = 2-formamido-N(1)-(5-O-phospho-beta-D-ribosyl)acetamidine + L-glutamate + ADP + phosphate + H(+)</text>
        <dbReference type="Rhea" id="RHEA:17129"/>
        <dbReference type="ChEBI" id="CHEBI:15377"/>
        <dbReference type="ChEBI" id="CHEBI:15378"/>
        <dbReference type="ChEBI" id="CHEBI:29985"/>
        <dbReference type="ChEBI" id="CHEBI:30616"/>
        <dbReference type="ChEBI" id="CHEBI:43474"/>
        <dbReference type="ChEBI" id="CHEBI:58359"/>
        <dbReference type="ChEBI" id="CHEBI:147286"/>
        <dbReference type="ChEBI" id="CHEBI:147287"/>
        <dbReference type="ChEBI" id="CHEBI:456216"/>
        <dbReference type="EC" id="6.3.5.3"/>
    </reaction>
</comment>
<organism evidence="15 16">
    <name type="scientific">Flavobacterium terrigena</name>
    <dbReference type="NCBI Taxonomy" id="402734"/>
    <lineage>
        <taxon>Bacteria</taxon>
        <taxon>Pseudomonadati</taxon>
        <taxon>Bacteroidota</taxon>
        <taxon>Flavobacteriia</taxon>
        <taxon>Flavobacteriales</taxon>
        <taxon>Flavobacteriaceae</taxon>
        <taxon>Flavobacterium</taxon>
    </lineage>
</organism>
<dbReference type="InterPro" id="IPR055181">
    <property type="entry name" value="FGAR-AT_PurM_N-like"/>
</dbReference>
<feature type="active site" evidence="10">
    <location>
        <position position="1180"/>
    </location>
</feature>
<dbReference type="Pfam" id="PF18072">
    <property type="entry name" value="FGAR-AT_linker"/>
    <property type="match status" value="1"/>
</dbReference>
<evidence type="ECO:0000313" key="16">
    <source>
        <dbReference type="Proteomes" id="UP000199702"/>
    </source>
</evidence>
<dbReference type="PANTHER" id="PTHR10099:SF1">
    <property type="entry name" value="PHOSPHORIBOSYLFORMYLGLYCINAMIDINE SYNTHASE"/>
    <property type="match status" value="1"/>
</dbReference>
<dbReference type="RefSeq" id="WP_091315903.1">
    <property type="nucleotide sequence ID" value="NZ_CBCSJU010000004.1"/>
</dbReference>
<dbReference type="AlphaFoldDB" id="A0A1H6Y255"/>
<dbReference type="PANTHER" id="PTHR10099">
    <property type="entry name" value="PHOSPHORIBOSYLFORMYLGLYCINAMIDINE SYNTHASE"/>
    <property type="match status" value="1"/>
</dbReference>
<dbReference type="InterPro" id="IPR036921">
    <property type="entry name" value="PurM-like_N_sf"/>
</dbReference>
<dbReference type="GO" id="GO:0005524">
    <property type="term" value="F:ATP binding"/>
    <property type="evidence" value="ECO:0007669"/>
    <property type="project" value="UniProtKB-UniRule"/>
</dbReference>
<feature type="active site" evidence="10">
    <location>
        <position position="1182"/>
    </location>
</feature>
<evidence type="ECO:0000259" key="11">
    <source>
        <dbReference type="Pfam" id="PF02769"/>
    </source>
</evidence>
<dbReference type="InterPro" id="IPR036676">
    <property type="entry name" value="PurM-like_C_sf"/>
</dbReference>
<dbReference type="InterPro" id="IPR036604">
    <property type="entry name" value="PurS-like_sf"/>
</dbReference>
<keyword evidence="16" id="KW-1185">Reference proteome</keyword>
<comment type="caution">
    <text evidence="10">Lacks conserved residue(s) required for the propagation of feature annotation.</text>
</comment>
<dbReference type="Pfam" id="PF02769">
    <property type="entry name" value="AIRS_C"/>
    <property type="match status" value="2"/>
</dbReference>
<dbReference type="EMBL" id="FNYA01000011">
    <property type="protein sequence ID" value="SEJ35341.1"/>
    <property type="molecule type" value="Genomic_DNA"/>
</dbReference>
<reference evidence="16" key="1">
    <citation type="submission" date="2016-10" db="EMBL/GenBank/DDBJ databases">
        <authorList>
            <person name="Varghese N."/>
            <person name="Submissions S."/>
        </authorList>
    </citation>
    <scope>NUCLEOTIDE SEQUENCE [LARGE SCALE GENOMIC DNA]</scope>
    <source>
        <strain evidence="16">DSM 17934</strain>
    </source>
</reference>
<dbReference type="Pfam" id="PF22689">
    <property type="entry name" value="FGAR-AT_PurM_N-like"/>
    <property type="match status" value="1"/>
</dbReference>
<protein>
    <recommendedName>
        <fullName evidence="10">Phosphoribosylformylglycinamidine synthase</fullName>
        <shortName evidence="10">FGAM synthase</shortName>
        <shortName evidence="10">FGAMS</shortName>
        <ecNumber evidence="10">6.3.5.3</ecNumber>
    </recommendedName>
    <alternativeName>
        <fullName evidence="10">Formylglycinamide ribonucleotide amidotransferase</fullName>
        <shortName evidence="10">FGAR amidotransferase</shortName>
        <shortName evidence="10">FGAR-AT</shortName>
    </alternativeName>
</protein>
<dbReference type="GO" id="GO:0046872">
    <property type="term" value="F:metal ion binding"/>
    <property type="evidence" value="ECO:0007669"/>
    <property type="project" value="UniProtKB-KW"/>
</dbReference>
<comment type="function">
    <text evidence="10">Phosphoribosylformylglycinamidine synthase involved in the purines biosynthetic pathway. Catalyzes the ATP-dependent conversion of formylglycinamide ribonucleotide (FGAR) and glutamine to yield formylglycinamidine ribonucleotide (FGAM) and glutamate.</text>
</comment>
<evidence type="ECO:0000256" key="7">
    <source>
        <dbReference type="ARBA" id="ARBA00022840"/>
    </source>
</evidence>
<comment type="subunit">
    <text evidence="10">Monomer.</text>
</comment>
<dbReference type="Gene3D" id="3.40.50.880">
    <property type="match status" value="1"/>
</dbReference>
<feature type="domain" description="Phosphoribosylformylglycinamidine synthase linker" evidence="12">
    <location>
        <begin position="122"/>
        <end position="171"/>
    </location>
</feature>
<comment type="pathway">
    <text evidence="1 10">Purine metabolism; IMP biosynthesis via de novo pathway; 5-amino-1-(5-phospho-D-ribosyl)imidazole from N(2)-formyl-N(1)-(5-phospho-D-ribosyl)glycinamide: step 1/2.</text>
</comment>
<evidence type="ECO:0000256" key="3">
    <source>
        <dbReference type="ARBA" id="ARBA00022598"/>
    </source>
</evidence>
<evidence type="ECO:0000256" key="8">
    <source>
        <dbReference type="ARBA" id="ARBA00022842"/>
    </source>
</evidence>
<evidence type="ECO:0000256" key="10">
    <source>
        <dbReference type="HAMAP-Rule" id="MF_00419"/>
    </source>
</evidence>
<dbReference type="GO" id="GO:0005737">
    <property type="term" value="C:cytoplasm"/>
    <property type="evidence" value="ECO:0007669"/>
    <property type="project" value="UniProtKB-SubCell"/>
</dbReference>
<feature type="domain" description="PurM-like C-terminal" evidence="11">
    <location>
        <begin position="781"/>
        <end position="903"/>
    </location>
</feature>
<dbReference type="SMART" id="SM01211">
    <property type="entry name" value="GATase_5"/>
    <property type="match status" value="1"/>
</dbReference>
<keyword evidence="4 10" id="KW-0479">Metal-binding</keyword>
<dbReference type="InterPro" id="IPR040707">
    <property type="entry name" value="FGAR-AT_N"/>
</dbReference>
<comment type="similarity">
    <text evidence="2 10">In the N-terminal section; belongs to the FGAMS family.</text>
</comment>
<dbReference type="GO" id="GO:0006189">
    <property type="term" value="P:'de novo' IMP biosynthetic process"/>
    <property type="evidence" value="ECO:0007669"/>
    <property type="project" value="UniProtKB-UniRule"/>
</dbReference>
<dbReference type="InterPro" id="IPR010918">
    <property type="entry name" value="PurM-like_C_dom"/>
</dbReference>